<dbReference type="GO" id="GO:0003924">
    <property type="term" value="F:GTPase activity"/>
    <property type="evidence" value="ECO:0007669"/>
    <property type="project" value="InterPro"/>
</dbReference>
<dbReference type="GO" id="GO:0032484">
    <property type="term" value="P:Ral protein signal transduction"/>
    <property type="evidence" value="ECO:0007669"/>
    <property type="project" value="TreeGrafter"/>
</dbReference>
<dbReference type="GO" id="GO:0005525">
    <property type="term" value="F:GTP binding"/>
    <property type="evidence" value="ECO:0007669"/>
    <property type="project" value="UniProtKB-KW"/>
</dbReference>
<keyword evidence="3" id="KW-0342">GTP-binding</keyword>
<evidence type="ECO:0000256" key="1">
    <source>
        <dbReference type="ARBA" id="ARBA00008094"/>
    </source>
</evidence>
<dbReference type="PROSITE" id="PS51421">
    <property type="entry name" value="RAS"/>
    <property type="match status" value="1"/>
</dbReference>
<evidence type="ECO:0000256" key="2">
    <source>
        <dbReference type="ARBA" id="ARBA00022741"/>
    </source>
</evidence>
<dbReference type="SMART" id="SM00175">
    <property type="entry name" value="RAB"/>
    <property type="match status" value="1"/>
</dbReference>
<evidence type="ECO:0000313" key="5">
    <source>
        <dbReference type="EMBL" id="NOV35943.1"/>
    </source>
</evidence>
<dbReference type="InterPro" id="IPR027417">
    <property type="entry name" value="P-loop_NTPase"/>
</dbReference>
<dbReference type="InterPro" id="IPR042227">
    <property type="entry name" value="KBRS"/>
</dbReference>
<dbReference type="PROSITE" id="PS51419">
    <property type="entry name" value="RAB"/>
    <property type="match status" value="1"/>
</dbReference>
<dbReference type="NCBIfam" id="TIGR00231">
    <property type="entry name" value="small_GTP"/>
    <property type="match status" value="1"/>
</dbReference>
<feature type="region of interest" description="Disordered" evidence="4">
    <location>
        <begin position="182"/>
        <end position="258"/>
    </location>
</feature>
<keyword evidence="2" id="KW-0547">Nucleotide-binding</keyword>
<name>A0A6M2CQP9_RHIMP</name>
<dbReference type="GO" id="GO:0043124">
    <property type="term" value="P:negative regulation of canonical NF-kappaB signal transduction"/>
    <property type="evidence" value="ECO:0007669"/>
    <property type="project" value="InterPro"/>
</dbReference>
<dbReference type="PANTHER" id="PTHR46152:SF3">
    <property type="entry name" value="NF-KAPPA-B INHIBITOR-INTERACTING RAS-LIKE PROTEIN"/>
    <property type="match status" value="1"/>
</dbReference>
<reference evidence="5" key="1">
    <citation type="submission" date="2019-09" db="EMBL/GenBank/DDBJ databases">
        <title>Organ-specific transcriptomic study of the physiology of the cattle tick, Rhipicephalus microplus.</title>
        <authorList>
            <person name="Tirloni L."/>
            <person name="Braz G."/>
            <person name="Gandara A.C.P."/>
            <person name="Sabadin G.A."/>
            <person name="da Silva R.M."/>
            <person name="Guizzo M.G."/>
            <person name="Machado J.A."/>
            <person name="Costa E.P."/>
            <person name="Gomes H.F."/>
            <person name="Moraes J."/>
            <person name="Mota M.B.S."/>
            <person name="Mesquita R.D."/>
            <person name="Alvarenga P.H."/>
            <person name="Alves F."/>
            <person name="Seixas A."/>
            <person name="da Fonseca R.N."/>
            <person name="Fogaca A."/>
            <person name="Logullo C."/>
            <person name="Tanaka A."/>
            <person name="Daffre S."/>
            <person name="Termignoni C."/>
            <person name="Vaz I.S.Jr."/>
            <person name="Oliveira P.L."/>
            <person name="Ribeiro J.M."/>
        </authorList>
    </citation>
    <scope>NUCLEOTIDE SEQUENCE</scope>
    <source>
        <strain evidence="5">Porto Alegre</strain>
    </source>
</reference>
<proteinExistence type="inferred from homology"/>
<dbReference type="OMA" id="IMDRANN"/>
<sequence>MLKSPVSSGKTSKIMVCGYKGCGKTSVLEQLIYNHDPLKADIQSTIEDIYCALVDNDRGGKEKVQFFDSCGVDSSEAEVSKSHLAHADGVVLIYAINSKESFLLLEQLKKDIDKHKDKKEISFLVLGNKADLSAERQVETQSAINWATKERVRFAEVSAFDRKSLIEPFTYLVSKVNPPPSKRVLSFSPKSNTSSPLPTETSPLASALGDSSYSPGDFPVRGSIDSSPRSHRSAAFAGKSTFPQLGRKGKAGSITMEL</sequence>
<feature type="compositionally biased region" description="Polar residues" evidence="4">
    <location>
        <begin position="188"/>
        <end position="214"/>
    </location>
</feature>
<dbReference type="OrthoDB" id="10002389at2759"/>
<dbReference type="InterPro" id="IPR005225">
    <property type="entry name" value="Small_GTP-bd"/>
</dbReference>
<dbReference type="Gene3D" id="3.40.50.300">
    <property type="entry name" value="P-loop containing nucleotide triphosphate hydrolases"/>
    <property type="match status" value="1"/>
</dbReference>
<evidence type="ECO:0000256" key="3">
    <source>
        <dbReference type="ARBA" id="ARBA00023134"/>
    </source>
</evidence>
<dbReference type="InterPro" id="IPR001806">
    <property type="entry name" value="Small_GTPase"/>
</dbReference>
<dbReference type="EMBL" id="GHWJ01003206">
    <property type="protein sequence ID" value="NOV35943.1"/>
    <property type="molecule type" value="Transcribed_RNA"/>
</dbReference>
<dbReference type="RefSeq" id="XP_037283232.1">
    <property type="nucleotide sequence ID" value="XM_037427335.2"/>
</dbReference>
<dbReference type="VEuPathDB" id="VectorBase:LOC119176179"/>
<protein>
    <submittedName>
        <fullName evidence="5">Putative ras family small gtpase</fullName>
    </submittedName>
</protein>
<accession>A0A6M2CQP9</accession>
<dbReference type="RefSeq" id="XP_037283234.1">
    <property type="nucleotide sequence ID" value="XM_037427337.2"/>
</dbReference>
<dbReference type="GO" id="GO:0032794">
    <property type="term" value="F:GTPase activating protein binding"/>
    <property type="evidence" value="ECO:0007669"/>
    <property type="project" value="TreeGrafter"/>
</dbReference>
<dbReference type="AlphaFoldDB" id="A0A6M2CQP9"/>
<comment type="similarity">
    <text evidence="1">Belongs to the small GTPase superfamily. Ras family. KappaB-Ras subfamily.</text>
</comment>
<dbReference type="SMART" id="SM00173">
    <property type="entry name" value="RAS"/>
    <property type="match status" value="1"/>
</dbReference>
<dbReference type="PANTHER" id="PTHR46152">
    <property type="entry name" value="NF-KAPPA-B INHIBITOR-INTERACTING RAS-LIKE PROTEIN"/>
    <property type="match status" value="1"/>
</dbReference>
<dbReference type="RefSeq" id="XP_037283235.1">
    <property type="nucleotide sequence ID" value="XM_037427338.2"/>
</dbReference>
<dbReference type="GeneID" id="119176179"/>
<dbReference type="SUPFAM" id="SSF52540">
    <property type="entry name" value="P-loop containing nucleoside triphosphate hydrolases"/>
    <property type="match status" value="1"/>
</dbReference>
<dbReference type="Pfam" id="PF00071">
    <property type="entry name" value="Ras"/>
    <property type="match status" value="1"/>
</dbReference>
<evidence type="ECO:0000256" key="4">
    <source>
        <dbReference type="SAM" id="MobiDB-lite"/>
    </source>
</evidence>
<dbReference type="CTD" id="35667"/>
<dbReference type="PRINTS" id="PR00449">
    <property type="entry name" value="RASTRNSFRMNG"/>
</dbReference>
<organism evidence="5">
    <name type="scientific">Rhipicephalus microplus</name>
    <name type="common">Cattle tick</name>
    <name type="synonym">Boophilus microplus</name>
    <dbReference type="NCBI Taxonomy" id="6941"/>
    <lineage>
        <taxon>Eukaryota</taxon>
        <taxon>Metazoa</taxon>
        <taxon>Ecdysozoa</taxon>
        <taxon>Arthropoda</taxon>
        <taxon>Chelicerata</taxon>
        <taxon>Arachnida</taxon>
        <taxon>Acari</taxon>
        <taxon>Parasitiformes</taxon>
        <taxon>Ixodida</taxon>
        <taxon>Ixodoidea</taxon>
        <taxon>Ixodidae</taxon>
        <taxon>Rhipicephalinae</taxon>
        <taxon>Rhipicephalus</taxon>
        <taxon>Boophilus</taxon>
    </lineage>
</organism>